<name>A0A7K1SKT2_9BACT</name>
<sequence>MERIKLPGLPPIALASILYIAGDGPYTKIYTIDGRIKITSMNISRVHLLIPSFIRIHKCYAVNPTYIQSIEPPVKKFQGSLRVYKVEKELVISRRRTNAIKLLLERFRI</sequence>
<keyword evidence="3" id="KW-1185">Reference proteome</keyword>
<dbReference type="InterPro" id="IPR007492">
    <property type="entry name" value="LytTR_DNA-bd_dom"/>
</dbReference>
<dbReference type="RefSeq" id="WP_157589229.1">
    <property type="nucleotide sequence ID" value="NZ_WPIN01000015.1"/>
</dbReference>
<evidence type="ECO:0000313" key="3">
    <source>
        <dbReference type="Proteomes" id="UP000436006"/>
    </source>
</evidence>
<comment type="caution">
    <text evidence="2">The sequence shown here is derived from an EMBL/GenBank/DDBJ whole genome shotgun (WGS) entry which is preliminary data.</text>
</comment>
<dbReference type="EMBL" id="WPIN01000015">
    <property type="protein sequence ID" value="MVM34410.1"/>
    <property type="molecule type" value="Genomic_DNA"/>
</dbReference>
<dbReference type="AlphaFoldDB" id="A0A7K1SKT2"/>
<dbReference type="Pfam" id="PF04397">
    <property type="entry name" value="LytTR"/>
    <property type="match status" value="1"/>
</dbReference>
<dbReference type="GO" id="GO:0003677">
    <property type="term" value="F:DNA binding"/>
    <property type="evidence" value="ECO:0007669"/>
    <property type="project" value="InterPro"/>
</dbReference>
<feature type="domain" description="HTH LytTR-type" evidence="1">
    <location>
        <begin position="1"/>
        <end position="106"/>
    </location>
</feature>
<evidence type="ECO:0000313" key="2">
    <source>
        <dbReference type="EMBL" id="MVM34410.1"/>
    </source>
</evidence>
<organism evidence="2 3">
    <name type="scientific">Spirosoma arboris</name>
    <dbReference type="NCBI Taxonomy" id="2682092"/>
    <lineage>
        <taxon>Bacteria</taxon>
        <taxon>Pseudomonadati</taxon>
        <taxon>Bacteroidota</taxon>
        <taxon>Cytophagia</taxon>
        <taxon>Cytophagales</taxon>
        <taxon>Cytophagaceae</taxon>
        <taxon>Spirosoma</taxon>
    </lineage>
</organism>
<protein>
    <recommendedName>
        <fullName evidence="1">HTH LytTR-type domain-containing protein</fullName>
    </recommendedName>
</protein>
<dbReference type="PROSITE" id="PS50930">
    <property type="entry name" value="HTH_LYTTR"/>
    <property type="match status" value="1"/>
</dbReference>
<evidence type="ECO:0000259" key="1">
    <source>
        <dbReference type="PROSITE" id="PS50930"/>
    </source>
</evidence>
<proteinExistence type="predicted"/>
<reference evidence="2 3" key="1">
    <citation type="submission" date="2019-12" db="EMBL/GenBank/DDBJ databases">
        <title>Spirosoma sp. HMF4905 genome sequencing and assembly.</title>
        <authorList>
            <person name="Kang H."/>
            <person name="Cha I."/>
            <person name="Kim H."/>
            <person name="Joh K."/>
        </authorList>
    </citation>
    <scope>NUCLEOTIDE SEQUENCE [LARGE SCALE GENOMIC DNA]</scope>
    <source>
        <strain evidence="2 3">HMF4905</strain>
    </source>
</reference>
<dbReference type="Gene3D" id="2.40.50.1020">
    <property type="entry name" value="LytTr DNA-binding domain"/>
    <property type="match status" value="1"/>
</dbReference>
<dbReference type="Proteomes" id="UP000436006">
    <property type="component" value="Unassembled WGS sequence"/>
</dbReference>
<dbReference type="SMART" id="SM00850">
    <property type="entry name" value="LytTR"/>
    <property type="match status" value="1"/>
</dbReference>
<gene>
    <name evidence="2" type="ORF">GO755_30540</name>
</gene>
<accession>A0A7K1SKT2</accession>